<gene>
    <name evidence="1" type="ORF">FCALED_LOCUS11878</name>
</gene>
<comment type="caution">
    <text evidence="1">The sequence shown here is derived from an EMBL/GenBank/DDBJ whole genome shotgun (WGS) entry which is preliminary data.</text>
</comment>
<dbReference type="SUPFAM" id="SSF50630">
    <property type="entry name" value="Acid proteases"/>
    <property type="match status" value="1"/>
</dbReference>
<sequence>MERYREHQARPLSTFSKVRILWWNRIANVLSKDFSDLEYDGIQHELTIGGINPDRYLEPLTWSMGNHEGNVDTRTSLIIMPPADARQIYEANLGGGGGCIIYLMIMMVLPPPPSTCG</sequence>
<organism evidence="1 2">
    <name type="scientific">Funneliformis caledonium</name>
    <dbReference type="NCBI Taxonomy" id="1117310"/>
    <lineage>
        <taxon>Eukaryota</taxon>
        <taxon>Fungi</taxon>
        <taxon>Fungi incertae sedis</taxon>
        <taxon>Mucoromycota</taxon>
        <taxon>Glomeromycotina</taxon>
        <taxon>Glomeromycetes</taxon>
        <taxon>Glomerales</taxon>
        <taxon>Glomeraceae</taxon>
        <taxon>Funneliformis</taxon>
    </lineage>
</organism>
<dbReference type="InterPro" id="IPR021109">
    <property type="entry name" value="Peptidase_aspartic_dom_sf"/>
</dbReference>
<dbReference type="AlphaFoldDB" id="A0A9N9HBP7"/>
<dbReference type="OrthoDB" id="2747330at2759"/>
<accession>A0A9N9HBP7</accession>
<proteinExistence type="predicted"/>
<dbReference type="EMBL" id="CAJVPQ010005321">
    <property type="protein sequence ID" value="CAG8668062.1"/>
    <property type="molecule type" value="Genomic_DNA"/>
</dbReference>
<keyword evidence="2" id="KW-1185">Reference proteome</keyword>
<protein>
    <submittedName>
        <fullName evidence="1">9065_t:CDS:1</fullName>
    </submittedName>
</protein>
<evidence type="ECO:0000313" key="2">
    <source>
        <dbReference type="Proteomes" id="UP000789570"/>
    </source>
</evidence>
<reference evidence="1" key="1">
    <citation type="submission" date="2021-06" db="EMBL/GenBank/DDBJ databases">
        <authorList>
            <person name="Kallberg Y."/>
            <person name="Tangrot J."/>
            <person name="Rosling A."/>
        </authorList>
    </citation>
    <scope>NUCLEOTIDE SEQUENCE</scope>
    <source>
        <strain evidence="1">UK204</strain>
    </source>
</reference>
<evidence type="ECO:0000313" key="1">
    <source>
        <dbReference type="EMBL" id="CAG8668062.1"/>
    </source>
</evidence>
<name>A0A9N9HBP7_9GLOM</name>
<dbReference type="Proteomes" id="UP000789570">
    <property type="component" value="Unassembled WGS sequence"/>
</dbReference>